<feature type="region of interest" description="Disordered" evidence="1">
    <location>
        <begin position="258"/>
        <end position="298"/>
    </location>
</feature>
<reference evidence="2" key="1">
    <citation type="submission" date="2022-07" db="EMBL/GenBank/DDBJ databases">
        <title>Genome Sequence of Physisporinus lineatus.</title>
        <authorList>
            <person name="Buettner E."/>
        </authorList>
    </citation>
    <scope>NUCLEOTIDE SEQUENCE</scope>
    <source>
        <strain evidence="2">VT162</strain>
    </source>
</reference>
<organism evidence="2 3">
    <name type="scientific">Meripilus lineatus</name>
    <dbReference type="NCBI Taxonomy" id="2056292"/>
    <lineage>
        <taxon>Eukaryota</taxon>
        <taxon>Fungi</taxon>
        <taxon>Dikarya</taxon>
        <taxon>Basidiomycota</taxon>
        <taxon>Agaricomycotina</taxon>
        <taxon>Agaricomycetes</taxon>
        <taxon>Polyporales</taxon>
        <taxon>Meripilaceae</taxon>
        <taxon>Meripilus</taxon>
    </lineage>
</organism>
<feature type="region of interest" description="Disordered" evidence="1">
    <location>
        <begin position="17"/>
        <end position="65"/>
    </location>
</feature>
<accession>A0AAD5Y8R2</accession>
<keyword evidence="3" id="KW-1185">Reference proteome</keyword>
<feature type="compositionally biased region" description="Polar residues" evidence="1">
    <location>
        <begin position="264"/>
        <end position="279"/>
    </location>
</feature>
<sequence length="396" mass="43684">MAGILSQFRLRTVNGTLTVAGASPSDPRPTVSPAPSSLRRQRESASDCEDDEPISSWDQPPSTSSVKRRKLCVQDVARRLRVPARNLEAFAELSVADMLITAMAALEHMGRTRDRDALVEEVQSPALLNLYKSRLYAQMMSPGMSAYVTNMMDRTLDLVKASPELYGLTEEMVGRAEVFNLIATPTSSFLTTIRGSMKQKILLSITDKASVESLVKKLCKSASIVPTEEMHPRAAFLRKALVAFEFVEKRRALGAAHPAPPVNLLTSTPPSTQPRLNSYNEEDEEDTRSVSQETERDELAASMPATGTLIEPAGSAVNPLHYGPNDFWSFVDDLLQEMRDEAKEKHGDNAEAVAYDLDTQFKAILEADSGGSSSTTHPKGRFYDWQIVMNENMSRV</sequence>
<protein>
    <submittedName>
        <fullName evidence="2">Uncharacterized protein</fullName>
    </submittedName>
</protein>
<evidence type="ECO:0000313" key="2">
    <source>
        <dbReference type="EMBL" id="KAJ3476571.1"/>
    </source>
</evidence>
<evidence type="ECO:0000313" key="3">
    <source>
        <dbReference type="Proteomes" id="UP001212997"/>
    </source>
</evidence>
<dbReference type="Proteomes" id="UP001212997">
    <property type="component" value="Unassembled WGS sequence"/>
</dbReference>
<dbReference type="EMBL" id="JANAWD010000692">
    <property type="protein sequence ID" value="KAJ3476571.1"/>
    <property type="molecule type" value="Genomic_DNA"/>
</dbReference>
<proteinExistence type="predicted"/>
<comment type="caution">
    <text evidence="2">The sequence shown here is derived from an EMBL/GenBank/DDBJ whole genome shotgun (WGS) entry which is preliminary data.</text>
</comment>
<gene>
    <name evidence="2" type="ORF">NLI96_g11065</name>
</gene>
<evidence type="ECO:0000256" key="1">
    <source>
        <dbReference type="SAM" id="MobiDB-lite"/>
    </source>
</evidence>
<feature type="compositionally biased region" description="Polar residues" evidence="1">
    <location>
        <begin position="56"/>
        <end position="65"/>
    </location>
</feature>
<name>A0AAD5Y8R2_9APHY</name>
<dbReference type="AlphaFoldDB" id="A0AAD5Y8R2"/>